<gene>
    <name evidence="2" type="ORF">MM415A00444_0019</name>
    <name evidence="1" type="ORF">MM415B00464_0033</name>
</gene>
<dbReference type="EMBL" id="MT141527">
    <property type="protein sequence ID" value="QJA64834.1"/>
    <property type="molecule type" value="Genomic_DNA"/>
</dbReference>
<evidence type="ECO:0000313" key="1">
    <source>
        <dbReference type="EMBL" id="QJA64834.1"/>
    </source>
</evidence>
<reference evidence="2" key="1">
    <citation type="submission" date="2020-03" db="EMBL/GenBank/DDBJ databases">
        <title>The deep terrestrial virosphere.</title>
        <authorList>
            <person name="Holmfeldt K."/>
            <person name="Nilsson E."/>
            <person name="Simone D."/>
            <person name="Lopez-Fernandez M."/>
            <person name="Wu X."/>
            <person name="de Brujin I."/>
            <person name="Lundin D."/>
            <person name="Andersson A."/>
            <person name="Bertilsson S."/>
            <person name="Dopson M."/>
        </authorList>
    </citation>
    <scope>NUCLEOTIDE SEQUENCE</scope>
    <source>
        <strain evidence="2">MM415A00444</strain>
        <strain evidence="1">MM415B00464</strain>
    </source>
</reference>
<accession>A0A6M3KKD2</accession>
<dbReference type="EMBL" id="MT142479">
    <property type="protein sequence ID" value="QJA82104.1"/>
    <property type="molecule type" value="Genomic_DNA"/>
</dbReference>
<sequence>MPFGSVTSHGIGQFMEGQYAAEQASKKAERDKDLAAMDMMSKLAASGWIPANENKGVKDGAVVEVGGKFWVPPEIGLAEKMQHQAEKEQLAVDIKRLQVEGKMQELDVKHALQLLSLAGKQADLDKVKLEIEKSVVIGDLQQQLAQAKITQQEFNVKIAQANEAKSLNELKRSEVVLERERLGGDEASVAGKKEYEKARQIREYLITTYGEDVGSTIAARRDMPSIVESLSRAVTERDNLRNKAIEVMAQALSTEKVQADAAMWAENMKLVKEELANLRQSIYRFQSKGLASVYTSLGTKVQEIVDNELLFNTHLSPEDKKSLENKLYFKYAGPELLAWKAVLSMSQAEGIAGKEAERDAWLQAYEYYTKNPRNELAQAIRDMQVLLMAARKNYIVPSGAAYAPRPQVKPPVNNIPVR</sequence>
<organism evidence="2">
    <name type="scientific">viral metagenome</name>
    <dbReference type="NCBI Taxonomy" id="1070528"/>
    <lineage>
        <taxon>unclassified sequences</taxon>
        <taxon>metagenomes</taxon>
        <taxon>organismal metagenomes</taxon>
    </lineage>
</organism>
<proteinExistence type="predicted"/>
<evidence type="ECO:0000313" key="2">
    <source>
        <dbReference type="EMBL" id="QJA82104.1"/>
    </source>
</evidence>
<name>A0A6M3KKD2_9ZZZZ</name>
<protein>
    <submittedName>
        <fullName evidence="2">Uncharacterized protein</fullName>
    </submittedName>
</protein>
<dbReference type="AlphaFoldDB" id="A0A6M3KKD2"/>